<dbReference type="EMBL" id="QYRP01000002">
    <property type="protein sequence ID" value="RJS47302.1"/>
    <property type="molecule type" value="Genomic_DNA"/>
</dbReference>
<dbReference type="AlphaFoldDB" id="A0A3A5HAB6"/>
<comment type="caution">
    <text evidence="2">The sequence shown here is derived from an EMBL/GenBank/DDBJ whole genome shotgun (WGS) entry which is preliminary data.</text>
</comment>
<accession>A0A3A5HAB6</accession>
<gene>
    <name evidence="2" type="ORF">D4739_14450</name>
</gene>
<feature type="region of interest" description="Disordered" evidence="1">
    <location>
        <begin position="1"/>
        <end position="25"/>
    </location>
</feature>
<evidence type="ECO:0000313" key="2">
    <source>
        <dbReference type="EMBL" id="RJS47302.1"/>
    </source>
</evidence>
<dbReference type="RefSeq" id="WP_120061268.1">
    <property type="nucleotide sequence ID" value="NZ_QYRP01000002.1"/>
</dbReference>
<sequence>MSISPSYDSADESAEQPLETVAPTGNGAVDVVLESLAGLAERPVAEHVAVFEQAHEQLRSALDAPAGPKPPAVPAPPVG</sequence>
<keyword evidence="3" id="KW-1185">Reference proteome</keyword>
<protein>
    <submittedName>
        <fullName evidence="2">Uncharacterized protein</fullName>
    </submittedName>
</protein>
<name>A0A3A5HAB6_9ACTN</name>
<feature type="region of interest" description="Disordered" evidence="1">
    <location>
        <begin position="59"/>
        <end position="79"/>
    </location>
</feature>
<evidence type="ECO:0000313" key="3">
    <source>
        <dbReference type="Proteomes" id="UP000276542"/>
    </source>
</evidence>
<feature type="compositionally biased region" description="Pro residues" evidence="1">
    <location>
        <begin position="67"/>
        <end position="79"/>
    </location>
</feature>
<dbReference type="Proteomes" id="UP000276542">
    <property type="component" value="Unassembled WGS sequence"/>
</dbReference>
<dbReference type="OrthoDB" id="4883460at2"/>
<evidence type="ECO:0000256" key="1">
    <source>
        <dbReference type="SAM" id="MobiDB-lite"/>
    </source>
</evidence>
<proteinExistence type="predicted"/>
<reference evidence="3" key="1">
    <citation type="submission" date="2018-09" db="EMBL/GenBank/DDBJ databases">
        <authorList>
            <person name="Zhu H."/>
        </authorList>
    </citation>
    <scope>NUCLEOTIDE SEQUENCE [LARGE SCALE GENOMIC DNA]</scope>
    <source>
        <strain evidence="3">K1W22B-1</strain>
    </source>
</reference>
<organism evidence="2 3">
    <name type="scientific">Nocardioides cavernaquae</name>
    <dbReference type="NCBI Taxonomy" id="2321396"/>
    <lineage>
        <taxon>Bacteria</taxon>
        <taxon>Bacillati</taxon>
        <taxon>Actinomycetota</taxon>
        <taxon>Actinomycetes</taxon>
        <taxon>Propionibacteriales</taxon>
        <taxon>Nocardioidaceae</taxon>
        <taxon>Nocardioides</taxon>
    </lineage>
</organism>